<feature type="domain" description="Methyltransferase" evidence="6">
    <location>
        <begin position="64"/>
        <end position="206"/>
    </location>
</feature>
<evidence type="ECO:0000313" key="7">
    <source>
        <dbReference type="EMBL" id="CAL1716323.1"/>
    </source>
</evidence>
<evidence type="ECO:0000313" key="8">
    <source>
        <dbReference type="Proteomes" id="UP001497453"/>
    </source>
</evidence>
<name>A0ABP1EAF8_9APHY</name>
<reference evidence="8" key="1">
    <citation type="submission" date="2024-04" db="EMBL/GenBank/DDBJ databases">
        <authorList>
            <person name="Shaw F."/>
            <person name="Minotto A."/>
        </authorList>
    </citation>
    <scope>NUCLEOTIDE SEQUENCE [LARGE SCALE GENOMIC DNA]</scope>
</reference>
<comment type="subcellular location">
    <subcellularLocation>
        <location evidence="5">Cytoplasm</location>
    </subcellularLocation>
</comment>
<dbReference type="InterPro" id="IPR025714">
    <property type="entry name" value="Methyltranfer_dom"/>
</dbReference>
<keyword evidence="1 5" id="KW-0963">Cytoplasm</keyword>
<protein>
    <recommendedName>
        <fullName evidence="5">Protein-lysine N-methyltransferase EFM4</fullName>
        <ecNumber evidence="5">2.1.1.-</ecNumber>
    </recommendedName>
    <alternativeName>
        <fullName evidence="5">Elongation factor methyltransferase 4</fullName>
    </alternativeName>
</protein>
<evidence type="ECO:0000256" key="5">
    <source>
        <dbReference type="HAMAP-Rule" id="MF_03188"/>
    </source>
</evidence>
<dbReference type="EMBL" id="OZ037952">
    <property type="protein sequence ID" value="CAL1716323.1"/>
    <property type="molecule type" value="Genomic_DNA"/>
</dbReference>
<evidence type="ECO:0000259" key="6">
    <source>
        <dbReference type="Pfam" id="PF13847"/>
    </source>
</evidence>
<comment type="function">
    <text evidence="5">S-adenosyl-L-methionine-dependent protein-lysine N-methyltransferase that mono- and dimethylates elongation factor 1-alpha at 'Lys-316'. May play a role in intracellular transport.</text>
</comment>
<evidence type="ECO:0000256" key="3">
    <source>
        <dbReference type="ARBA" id="ARBA00022679"/>
    </source>
</evidence>
<dbReference type="PANTHER" id="PTHR12843">
    <property type="entry name" value="PROTEIN-LYSINE N-METHYLTRANSFERASE METTL10"/>
    <property type="match status" value="1"/>
</dbReference>
<dbReference type="PANTHER" id="PTHR12843:SF5">
    <property type="entry name" value="EEF1A LYSINE METHYLTRANSFERASE 2"/>
    <property type="match status" value="1"/>
</dbReference>
<accession>A0ABP1EAF8</accession>
<dbReference type="HAMAP" id="MF_03188">
    <property type="entry name" value="Methyltr_EFM4"/>
    <property type="match status" value="1"/>
</dbReference>
<sequence length="234" mass="25979">MSESSIDPPSSKLGTKAHWDDVYSSELSDFEEIGDEGEIWFGEDTMEKMVDWTLENVPKNPSPSILEVGSGNGALLFALHEAGYNPDRMYGIDYSADAIALSKAIAQSKESEDADHISFTVCNFLQDFPALSGGGGVAVWDLVLDKGTYDAMALMEKDEHGRSPADAYPSRIAQVVKPGGHFLIVSCNFTEGELRGKFEVSGLQYQNFLKFSVAQFADRIPEFLFWWKERERVL</sequence>
<keyword evidence="5" id="KW-0813">Transport</keyword>
<gene>
    <name evidence="5" type="primary">EFM4</name>
    <name evidence="7" type="ORF">GFSPODELE1_LOCUS10707</name>
</gene>
<organism evidence="7 8">
    <name type="scientific">Somion occarium</name>
    <dbReference type="NCBI Taxonomy" id="3059160"/>
    <lineage>
        <taxon>Eukaryota</taxon>
        <taxon>Fungi</taxon>
        <taxon>Dikarya</taxon>
        <taxon>Basidiomycota</taxon>
        <taxon>Agaricomycotina</taxon>
        <taxon>Agaricomycetes</taxon>
        <taxon>Polyporales</taxon>
        <taxon>Cerrenaceae</taxon>
        <taxon>Somion</taxon>
    </lineage>
</organism>
<dbReference type="EC" id="2.1.1.-" evidence="5"/>
<evidence type="ECO:0000256" key="1">
    <source>
        <dbReference type="ARBA" id="ARBA00022490"/>
    </source>
</evidence>
<proteinExistence type="inferred from homology"/>
<dbReference type="SUPFAM" id="SSF53335">
    <property type="entry name" value="S-adenosyl-L-methionine-dependent methyltransferases"/>
    <property type="match status" value="1"/>
</dbReference>
<dbReference type="Gene3D" id="3.40.50.150">
    <property type="entry name" value="Vaccinia Virus protein VP39"/>
    <property type="match status" value="1"/>
</dbReference>
<keyword evidence="3 5" id="KW-0808">Transferase</keyword>
<evidence type="ECO:0000256" key="4">
    <source>
        <dbReference type="ARBA" id="ARBA00022691"/>
    </source>
</evidence>
<dbReference type="Proteomes" id="UP001497453">
    <property type="component" value="Chromosome 9"/>
</dbReference>
<dbReference type="CDD" id="cd02440">
    <property type="entry name" value="AdoMet_MTases"/>
    <property type="match status" value="1"/>
</dbReference>
<dbReference type="InterPro" id="IPR026635">
    <property type="entry name" value="Efm4/METTL10"/>
</dbReference>
<dbReference type="InterPro" id="IPR029063">
    <property type="entry name" value="SAM-dependent_MTases_sf"/>
</dbReference>
<evidence type="ECO:0000256" key="2">
    <source>
        <dbReference type="ARBA" id="ARBA00022603"/>
    </source>
</evidence>
<dbReference type="Pfam" id="PF13847">
    <property type="entry name" value="Methyltransf_31"/>
    <property type="match status" value="1"/>
</dbReference>
<comment type="similarity">
    <text evidence="5">Belongs to the class I-like SAM-binding methyltransferase superfamily. EFM4 family.</text>
</comment>
<keyword evidence="2 5" id="KW-0489">Methyltransferase</keyword>
<keyword evidence="8" id="KW-1185">Reference proteome</keyword>
<keyword evidence="4 5" id="KW-0949">S-adenosyl-L-methionine</keyword>